<dbReference type="InterPro" id="IPR003661">
    <property type="entry name" value="HisK_dim/P_dom"/>
</dbReference>
<evidence type="ECO:0000313" key="20">
    <source>
        <dbReference type="Proteomes" id="UP001319180"/>
    </source>
</evidence>
<evidence type="ECO:0000256" key="15">
    <source>
        <dbReference type="SAM" id="Coils"/>
    </source>
</evidence>
<dbReference type="SUPFAM" id="SSF47384">
    <property type="entry name" value="Homodimeric domain of signal transducing histidine kinase"/>
    <property type="match status" value="1"/>
</dbReference>
<keyword evidence="9" id="KW-0418">Kinase</keyword>
<keyword evidence="6" id="KW-0808">Transferase</keyword>
<dbReference type="SMART" id="SM00448">
    <property type="entry name" value="REC"/>
    <property type="match status" value="2"/>
</dbReference>
<keyword evidence="11" id="KW-1133">Transmembrane helix</keyword>
<keyword evidence="15" id="KW-0175">Coiled coil</keyword>
<dbReference type="Gene3D" id="3.40.50.2300">
    <property type="match status" value="2"/>
</dbReference>
<evidence type="ECO:0000256" key="13">
    <source>
        <dbReference type="ARBA" id="ARBA00023136"/>
    </source>
</evidence>
<dbReference type="InterPro" id="IPR036890">
    <property type="entry name" value="HATPase_C_sf"/>
</dbReference>
<keyword evidence="16" id="KW-0732">Signal</keyword>
<protein>
    <recommendedName>
        <fullName evidence="3">histidine kinase</fullName>
        <ecNumber evidence="3">2.7.13.3</ecNumber>
    </recommendedName>
</protein>
<dbReference type="PROSITE" id="PS50110">
    <property type="entry name" value="RESPONSE_REGULATORY"/>
    <property type="match status" value="2"/>
</dbReference>
<evidence type="ECO:0000256" key="9">
    <source>
        <dbReference type="ARBA" id="ARBA00022777"/>
    </source>
</evidence>
<dbReference type="InterPro" id="IPR015943">
    <property type="entry name" value="WD40/YVTN_repeat-like_dom_sf"/>
</dbReference>
<dbReference type="InterPro" id="IPR005467">
    <property type="entry name" value="His_kinase_dom"/>
</dbReference>
<evidence type="ECO:0000259" key="18">
    <source>
        <dbReference type="PROSITE" id="PS50110"/>
    </source>
</evidence>
<dbReference type="CDD" id="cd17546">
    <property type="entry name" value="REC_hyHK_CKI1_RcsC-like"/>
    <property type="match status" value="1"/>
</dbReference>
<dbReference type="Pfam" id="PF07495">
    <property type="entry name" value="Y_Y_Y"/>
    <property type="match status" value="1"/>
</dbReference>
<evidence type="ECO:0000256" key="1">
    <source>
        <dbReference type="ARBA" id="ARBA00000085"/>
    </source>
</evidence>
<dbReference type="Gene3D" id="3.30.565.10">
    <property type="entry name" value="Histidine kinase-like ATPase, C-terminal domain"/>
    <property type="match status" value="1"/>
</dbReference>
<dbReference type="EMBL" id="JAHESC010000050">
    <property type="protein sequence ID" value="MBT1689895.1"/>
    <property type="molecule type" value="Genomic_DNA"/>
</dbReference>
<dbReference type="InterPro" id="IPR036097">
    <property type="entry name" value="HisK_dim/P_sf"/>
</dbReference>
<evidence type="ECO:0000256" key="14">
    <source>
        <dbReference type="PROSITE-ProRule" id="PRU00169"/>
    </source>
</evidence>
<evidence type="ECO:0000256" key="10">
    <source>
        <dbReference type="ARBA" id="ARBA00022840"/>
    </source>
</evidence>
<feature type="signal peptide" evidence="16">
    <location>
        <begin position="1"/>
        <end position="21"/>
    </location>
</feature>
<evidence type="ECO:0000259" key="17">
    <source>
        <dbReference type="PROSITE" id="PS50109"/>
    </source>
</evidence>
<evidence type="ECO:0000313" key="19">
    <source>
        <dbReference type="EMBL" id="MBT1689895.1"/>
    </source>
</evidence>
<dbReference type="EC" id="2.7.13.3" evidence="3"/>
<dbReference type="Gene3D" id="1.10.287.130">
    <property type="match status" value="1"/>
</dbReference>
<evidence type="ECO:0000256" key="2">
    <source>
        <dbReference type="ARBA" id="ARBA00004651"/>
    </source>
</evidence>
<proteinExistence type="predicted"/>
<dbReference type="SUPFAM" id="SSF55874">
    <property type="entry name" value="ATPase domain of HSP90 chaperone/DNA topoisomerase II/histidine kinase"/>
    <property type="match status" value="1"/>
</dbReference>
<dbReference type="GO" id="GO:0005524">
    <property type="term" value="F:ATP binding"/>
    <property type="evidence" value="ECO:0007669"/>
    <property type="project" value="UniProtKB-KW"/>
</dbReference>
<accession>A0AAP2DFL2</accession>
<keyword evidence="4" id="KW-1003">Cell membrane</keyword>
<evidence type="ECO:0000256" key="8">
    <source>
        <dbReference type="ARBA" id="ARBA00022741"/>
    </source>
</evidence>
<evidence type="ECO:0000256" key="7">
    <source>
        <dbReference type="ARBA" id="ARBA00022692"/>
    </source>
</evidence>
<keyword evidence="20" id="KW-1185">Reference proteome</keyword>
<comment type="catalytic activity">
    <reaction evidence="1">
        <text>ATP + protein L-histidine = ADP + protein N-phospho-L-histidine.</text>
        <dbReference type="EC" id="2.7.13.3"/>
    </reaction>
</comment>
<dbReference type="InterPro" id="IPR004358">
    <property type="entry name" value="Sig_transdc_His_kin-like_C"/>
</dbReference>
<dbReference type="PRINTS" id="PR00344">
    <property type="entry name" value="BCTRLSENSOR"/>
</dbReference>
<dbReference type="Gene3D" id="2.60.40.10">
    <property type="entry name" value="Immunoglobulins"/>
    <property type="match status" value="1"/>
</dbReference>
<feature type="chain" id="PRO_5042840413" description="histidine kinase" evidence="16">
    <location>
        <begin position="22"/>
        <end position="1422"/>
    </location>
</feature>
<gene>
    <name evidence="19" type="ORF">KK078_25255</name>
</gene>
<comment type="subcellular location">
    <subcellularLocation>
        <location evidence="2">Cell membrane</location>
        <topology evidence="2">Multi-pass membrane protein</topology>
    </subcellularLocation>
</comment>
<dbReference type="CDD" id="cd00156">
    <property type="entry name" value="REC"/>
    <property type="match status" value="1"/>
</dbReference>
<comment type="caution">
    <text evidence="19">The sequence shown here is derived from an EMBL/GenBank/DDBJ whole genome shotgun (WGS) entry which is preliminary data.</text>
</comment>
<feature type="coiled-coil region" evidence="15">
    <location>
        <begin position="826"/>
        <end position="895"/>
    </location>
</feature>
<dbReference type="GO" id="GO:0005886">
    <property type="term" value="C:plasma membrane"/>
    <property type="evidence" value="ECO:0007669"/>
    <property type="project" value="UniProtKB-SubCell"/>
</dbReference>
<dbReference type="PANTHER" id="PTHR45339">
    <property type="entry name" value="HYBRID SIGNAL TRANSDUCTION HISTIDINE KINASE J"/>
    <property type="match status" value="1"/>
</dbReference>
<evidence type="ECO:0000256" key="6">
    <source>
        <dbReference type="ARBA" id="ARBA00022679"/>
    </source>
</evidence>
<reference evidence="19 20" key="1">
    <citation type="submission" date="2021-05" db="EMBL/GenBank/DDBJ databases">
        <title>A Polyphasic approach of four new species of the genus Ohtaekwangia: Ohtaekwangia histidinii sp. nov., Ohtaekwangia cretensis sp. nov., Ohtaekwangia indiensis sp. nov., Ohtaekwangia reichenbachii sp. nov. from diverse environment.</title>
        <authorList>
            <person name="Octaviana S."/>
        </authorList>
    </citation>
    <scope>NUCLEOTIDE SEQUENCE [LARGE SCALE GENOMIC DNA]</scope>
    <source>
        <strain evidence="19 20">PWU37</strain>
    </source>
</reference>
<dbReference type="InterPro" id="IPR011123">
    <property type="entry name" value="Y_Y_Y"/>
</dbReference>
<dbReference type="PROSITE" id="PS50109">
    <property type="entry name" value="HIS_KIN"/>
    <property type="match status" value="1"/>
</dbReference>
<organism evidence="19 20">
    <name type="scientific">Dawidia soli</name>
    <dbReference type="NCBI Taxonomy" id="2782352"/>
    <lineage>
        <taxon>Bacteria</taxon>
        <taxon>Pseudomonadati</taxon>
        <taxon>Bacteroidota</taxon>
        <taxon>Cytophagia</taxon>
        <taxon>Cytophagales</taxon>
        <taxon>Chryseotaleaceae</taxon>
        <taxon>Dawidia</taxon>
    </lineage>
</organism>
<evidence type="ECO:0000256" key="12">
    <source>
        <dbReference type="ARBA" id="ARBA00023012"/>
    </source>
</evidence>
<dbReference type="Pfam" id="PF07494">
    <property type="entry name" value="Reg_prop"/>
    <property type="match status" value="7"/>
</dbReference>
<evidence type="ECO:0000256" key="11">
    <source>
        <dbReference type="ARBA" id="ARBA00022989"/>
    </source>
</evidence>
<evidence type="ECO:0000256" key="3">
    <source>
        <dbReference type="ARBA" id="ARBA00012438"/>
    </source>
</evidence>
<sequence length="1422" mass="160666">MMKFSILFFVMVLLFSGTGMAQVSSMRFENLSVGEGLSQGNVNALEQDKFGFIWIGTEDGLNMYDGYTFRVFRKNIRDTSSISDNCINSIVSDGNNLWIGTNRGLNFYDREKDRFHRYLSNKNDPGSLSDDMVKFVFLDSENNLWVGTENGLNLYDPKAKKFRRFFHRSGDDRSLVHNSVKAIVEDDQNQLWVGTAGGLSLLNRDRKTFTNFLSRQGDPTTLSSNAISCLFIDKKQSLWVGTMDQGLNKKKSFEHTFSRYMHDDADPASISNNYIYHIAQDAAGTLWVGTDGGLIGMNHLDESFALYDHNPRARGGVSNNTISTVMVDVNDRLWLGTRYAGVNVYDKNRYSFHNYRFNPAGVNSIGSNVVSHFEEDKNGNFWVATDGGGLSYLDRKTNKFTSYGDIFSNKKILAIEKDGDRGIWLGMWRGGLNYYDRVTKKIKKYRHHPSKGNSLSDDNVFYIYRMRNGDIWVGTWGNGISKYNRATDDFTRIVNDPDNVNSVANSGVDFLLEDSDGRVWIGTELNGVDRYDPATNTFKHFRAGPEEGALSNNFVSAIFEDSHKRIWIGTYGGLNLFNPETETFTSYHTQDGMPNDAVVGIQEDGSGKLWISTNFGITCFDPVDSNFKNYTVHDGLPGSQFNRWASAKLSTGELLFGGTEGFTLFHPDSMTVNTVEPPVYITEFRVLNRPVMIGENEILKRNILLTSEIELSYLDNIISFEFAALNYLQVDKNRYRYKMEGFQDEWVEAGNERKATYTNLAPGKYRFRVIAASNSGVWNEKGASIDVIITPPYWRTWWFRTILALVVLGGIAWFVMARNHHAAKLKATLERKIQKSTEEIMGQKEALVAQTEDMQTLNEQLQGQTIFLQQINNELEKQREEAENARREAEKANQAKSIFLATMSHEIRTPMNGVLGMASLLAETPLTVEQKEYTDTIRGSGEALLRVINDILDFSKIESGNLELDTHTFDLRQCVEEVMDVFATKAAQKGLDLVYQIDYQIPAQIISDSHRLRQILLNLIGNAMKFTERGEIFVSIELLKIDRDQIELAFHVKDTGIGVPQDKLSRLFKAFSQVDSSTTRKYGGTGLGLVISQRLVELMGGSITVESEMGVGTSFVFTIKGMVSQESIRQYVHTNITGNEGKKVLVVDDNKTNLNILKNQLEQWKLVPMLASSGAEALQILESGDKFDLVITDMQMPDMDGVQFTNAVKANHAQLPVVLLSSIGDESKKNHPDLFAAVLNKPVKQQQFSRVLHSVLRTGNEGVLVEDKKSKQVLSTDFAEKYPLRILVAEDNPVNQKLTTRVLNKLGYMDIVIAPNGLEAVERFDEQFYDVILMDVQMPEMDGLEATRLIRAKHYHQPYIISMTANAMQGDREICMQAGMDDYVSKPIKLESVIVALEKGYDFIHRKIEEQDDSSWRLRSPD</sequence>
<keyword evidence="5 14" id="KW-0597">Phosphoprotein</keyword>
<dbReference type="Gene3D" id="2.130.10.10">
    <property type="entry name" value="YVTN repeat-like/Quinoprotein amine dehydrogenase"/>
    <property type="match status" value="2"/>
</dbReference>
<dbReference type="SMART" id="SM00388">
    <property type="entry name" value="HisKA"/>
    <property type="match status" value="1"/>
</dbReference>
<dbReference type="Pfam" id="PF00512">
    <property type="entry name" value="HisKA"/>
    <property type="match status" value="1"/>
</dbReference>
<dbReference type="SUPFAM" id="SSF63829">
    <property type="entry name" value="Calcium-dependent phosphotriesterase"/>
    <property type="match status" value="3"/>
</dbReference>
<feature type="modified residue" description="4-aspartylphosphate" evidence="14">
    <location>
        <position position="1193"/>
    </location>
</feature>
<feature type="modified residue" description="4-aspartylphosphate" evidence="14">
    <location>
        <position position="1335"/>
    </location>
</feature>
<keyword evidence="10" id="KW-0067">ATP-binding</keyword>
<dbReference type="InterPro" id="IPR011110">
    <property type="entry name" value="Reg_prop"/>
</dbReference>
<dbReference type="RefSeq" id="WP_254093117.1">
    <property type="nucleotide sequence ID" value="NZ_JAHESC010000050.1"/>
</dbReference>
<dbReference type="InterPro" id="IPR001789">
    <property type="entry name" value="Sig_transdc_resp-reg_receiver"/>
</dbReference>
<dbReference type="InterPro" id="IPR003594">
    <property type="entry name" value="HATPase_dom"/>
</dbReference>
<feature type="domain" description="Response regulatory" evidence="18">
    <location>
        <begin position="1143"/>
        <end position="1256"/>
    </location>
</feature>
<feature type="domain" description="Response regulatory" evidence="18">
    <location>
        <begin position="1285"/>
        <end position="1401"/>
    </location>
</feature>
<keyword evidence="8" id="KW-0547">Nucleotide-binding</keyword>
<dbReference type="FunFam" id="1.10.287.130:FF:000003">
    <property type="entry name" value="Histidine kinase"/>
    <property type="match status" value="1"/>
</dbReference>
<keyword evidence="12" id="KW-0902">Two-component regulatory system</keyword>
<dbReference type="FunFam" id="3.30.565.10:FF:000010">
    <property type="entry name" value="Sensor histidine kinase RcsC"/>
    <property type="match status" value="1"/>
</dbReference>
<dbReference type="Proteomes" id="UP001319180">
    <property type="component" value="Unassembled WGS sequence"/>
</dbReference>
<dbReference type="CDD" id="cd16922">
    <property type="entry name" value="HATPase_EvgS-ArcB-TorS-like"/>
    <property type="match status" value="1"/>
</dbReference>
<dbReference type="SUPFAM" id="SSF52172">
    <property type="entry name" value="CheY-like"/>
    <property type="match status" value="2"/>
</dbReference>
<dbReference type="PANTHER" id="PTHR45339:SF1">
    <property type="entry name" value="HYBRID SIGNAL TRANSDUCTION HISTIDINE KINASE J"/>
    <property type="match status" value="1"/>
</dbReference>
<keyword evidence="13" id="KW-0472">Membrane</keyword>
<feature type="domain" description="Histidine kinase" evidence="17">
    <location>
        <begin position="902"/>
        <end position="1123"/>
    </location>
</feature>
<dbReference type="InterPro" id="IPR011006">
    <property type="entry name" value="CheY-like_superfamily"/>
</dbReference>
<evidence type="ECO:0000256" key="5">
    <source>
        <dbReference type="ARBA" id="ARBA00022553"/>
    </source>
</evidence>
<dbReference type="CDD" id="cd00082">
    <property type="entry name" value="HisKA"/>
    <property type="match status" value="1"/>
</dbReference>
<dbReference type="SMART" id="SM00387">
    <property type="entry name" value="HATPase_c"/>
    <property type="match status" value="1"/>
</dbReference>
<dbReference type="InterPro" id="IPR013783">
    <property type="entry name" value="Ig-like_fold"/>
</dbReference>
<dbReference type="Pfam" id="PF00072">
    <property type="entry name" value="Response_reg"/>
    <property type="match status" value="2"/>
</dbReference>
<dbReference type="Pfam" id="PF02518">
    <property type="entry name" value="HATPase_c"/>
    <property type="match status" value="1"/>
</dbReference>
<name>A0AAP2DFL2_9BACT</name>
<evidence type="ECO:0000256" key="16">
    <source>
        <dbReference type="SAM" id="SignalP"/>
    </source>
</evidence>
<keyword evidence="7" id="KW-0812">Transmembrane</keyword>
<dbReference type="FunFam" id="2.60.40.10:FF:000791">
    <property type="entry name" value="Two-component system sensor histidine kinase/response regulator"/>
    <property type="match status" value="1"/>
</dbReference>
<evidence type="ECO:0000256" key="4">
    <source>
        <dbReference type="ARBA" id="ARBA00022475"/>
    </source>
</evidence>
<dbReference type="GO" id="GO:0000155">
    <property type="term" value="F:phosphorelay sensor kinase activity"/>
    <property type="evidence" value="ECO:0007669"/>
    <property type="project" value="InterPro"/>
</dbReference>